<dbReference type="PANTHER" id="PTHR21666:SF270">
    <property type="entry name" value="MUREIN HYDROLASE ACTIVATOR ENVC"/>
    <property type="match status" value="1"/>
</dbReference>
<feature type="coiled-coil region" evidence="1">
    <location>
        <begin position="36"/>
        <end position="105"/>
    </location>
</feature>
<accession>A0ABV7VPI9</accession>
<feature type="coiled-coil region" evidence="1">
    <location>
        <begin position="159"/>
        <end position="245"/>
    </location>
</feature>
<evidence type="ECO:0000313" key="5">
    <source>
        <dbReference type="Proteomes" id="UP001595722"/>
    </source>
</evidence>
<gene>
    <name evidence="4" type="ORF">ACFOMG_00980</name>
</gene>
<dbReference type="SUPFAM" id="SSF51261">
    <property type="entry name" value="Duplicated hybrid motif"/>
    <property type="match status" value="1"/>
</dbReference>
<dbReference type="Gene3D" id="2.70.70.10">
    <property type="entry name" value="Glucose Permease (Domain IIA)"/>
    <property type="match status" value="1"/>
</dbReference>
<reference evidence="5" key="1">
    <citation type="journal article" date="2019" name="Int. J. Syst. Evol. Microbiol.">
        <title>The Global Catalogue of Microorganisms (GCM) 10K type strain sequencing project: providing services to taxonomists for standard genome sequencing and annotation.</title>
        <authorList>
            <consortium name="The Broad Institute Genomics Platform"/>
            <consortium name="The Broad Institute Genome Sequencing Center for Infectious Disease"/>
            <person name="Wu L."/>
            <person name="Ma J."/>
        </authorList>
    </citation>
    <scope>NUCLEOTIDE SEQUENCE [LARGE SCALE GENOMIC DNA]</scope>
    <source>
        <strain evidence="5">KCTC 42424</strain>
    </source>
</reference>
<dbReference type="GO" id="GO:0016787">
    <property type="term" value="F:hydrolase activity"/>
    <property type="evidence" value="ECO:0007669"/>
    <property type="project" value="UniProtKB-KW"/>
</dbReference>
<dbReference type="InterPro" id="IPR011055">
    <property type="entry name" value="Dup_hybrid_motif"/>
</dbReference>
<keyword evidence="5" id="KW-1185">Reference proteome</keyword>
<sequence length="384" mass="44675">MTTRMLNAKSCFAATATLLLCLLWPAAASASDEQRLEALKQEIHKLEQWLSNAKDEYSELDKALRTSDLEIAELLKQVETTRTELKEEQARLKKLRQEQSQLRHIRKQHHQHLAEQVRAAHQLGDQGPLKLLLNQDDPQQLQRMMRYFDYFNQARINHIRQLIAELQRLETIAEQVVAQEQQLQQTESRLLQQNRRLTARKAEQKKLLASLSQQLNSKESQLKRKQANRRRLEQLLNEVQTLLSNSPRKNDERPFRAMRGKLPRPASGRILKAFGNQRDQHARWNGWLISTHEGQKVRAVHHGRVVFADWLRGFGLLTIIDHGEGYLSLYAHNQTLFYDVGAWVNQGDVLALSGISQDSGRANLYFEIRHQGRPKDPAAWLRRR</sequence>
<protein>
    <submittedName>
        <fullName evidence="4">Murein hydrolase activator EnvC family protein</fullName>
    </submittedName>
</protein>
<organism evidence="4 5">
    <name type="scientific">Bacterioplanoides pacificum</name>
    <dbReference type="NCBI Taxonomy" id="1171596"/>
    <lineage>
        <taxon>Bacteria</taxon>
        <taxon>Pseudomonadati</taxon>
        <taxon>Pseudomonadota</taxon>
        <taxon>Gammaproteobacteria</taxon>
        <taxon>Oceanospirillales</taxon>
        <taxon>Oceanospirillaceae</taxon>
        <taxon>Bacterioplanoides</taxon>
    </lineage>
</organism>
<evidence type="ECO:0000259" key="3">
    <source>
        <dbReference type="Pfam" id="PF01551"/>
    </source>
</evidence>
<dbReference type="InterPro" id="IPR050570">
    <property type="entry name" value="Cell_wall_metabolism_enzyme"/>
</dbReference>
<keyword evidence="2" id="KW-0732">Signal</keyword>
<comment type="caution">
    <text evidence="4">The sequence shown here is derived from an EMBL/GenBank/DDBJ whole genome shotgun (WGS) entry which is preliminary data.</text>
</comment>
<evidence type="ECO:0000256" key="1">
    <source>
        <dbReference type="SAM" id="Coils"/>
    </source>
</evidence>
<dbReference type="Gene3D" id="6.10.250.3150">
    <property type="match status" value="1"/>
</dbReference>
<feature type="chain" id="PRO_5046123700" evidence="2">
    <location>
        <begin position="31"/>
        <end position="384"/>
    </location>
</feature>
<keyword evidence="4" id="KW-0378">Hydrolase</keyword>
<evidence type="ECO:0000256" key="2">
    <source>
        <dbReference type="SAM" id="SignalP"/>
    </source>
</evidence>
<dbReference type="RefSeq" id="WP_376864231.1">
    <property type="nucleotide sequence ID" value="NZ_JBHRYB010000001.1"/>
</dbReference>
<proteinExistence type="predicted"/>
<dbReference type="InterPro" id="IPR016047">
    <property type="entry name" value="M23ase_b-sheet_dom"/>
</dbReference>
<feature type="signal peptide" evidence="2">
    <location>
        <begin position="1"/>
        <end position="30"/>
    </location>
</feature>
<evidence type="ECO:0000313" key="4">
    <source>
        <dbReference type="EMBL" id="MFC3678681.1"/>
    </source>
</evidence>
<name>A0ABV7VPI9_9GAMM</name>
<feature type="domain" description="M23ase beta-sheet core" evidence="3">
    <location>
        <begin position="284"/>
        <end position="377"/>
    </location>
</feature>
<dbReference type="EMBL" id="JBHRYB010000001">
    <property type="protein sequence ID" value="MFC3678681.1"/>
    <property type="molecule type" value="Genomic_DNA"/>
</dbReference>
<dbReference type="PANTHER" id="PTHR21666">
    <property type="entry name" value="PEPTIDASE-RELATED"/>
    <property type="match status" value="1"/>
</dbReference>
<dbReference type="Proteomes" id="UP001595722">
    <property type="component" value="Unassembled WGS sequence"/>
</dbReference>
<dbReference type="Pfam" id="PF01551">
    <property type="entry name" value="Peptidase_M23"/>
    <property type="match status" value="1"/>
</dbReference>
<dbReference type="CDD" id="cd12797">
    <property type="entry name" value="M23_peptidase"/>
    <property type="match status" value="1"/>
</dbReference>
<keyword evidence="1" id="KW-0175">Coiled coil</keyword>